<dbReference type="RefSeq" id="WP_101354783.1">
    <property type="nucleotide sequence ID" value="NZ_PIQO01000010.1"/>
</dbReference>
<name>A0A2N3LIP4_9BACI</name>
<reference evidence="2 3" key="1">
    <citation type="submission" date="2017-11" db="EMBL/GenBank/DDBJ databases">
        <title>Bacillus camelliae sp. nov., isolated from pu'er tea.</title>
        <authorList>
            <person name="Niu L."/>
        </authorList>
    </citation>
    <scope>NUCLEOTIDE SEQUENCE [LARGE SCALE GENOMIC DNA]</scope>
    <source>
        <strain evidence="2 3">7578-1</strain>
    </source>
</reference>
<dbReference type="OrthoDB" id="9807542at2"/>
<dbReference type="PIRSF" id="PIRSF021320">
    <property type="entry name" value="DUF984"/>
    <property type="match status" value="1"/>
</dbReference>
<protein>
    <submittedName>
        <fullName evidence="2">RNA-binding protein</fullName>
    </submittedName>
</protein>
<dbReference type="Gene3D" id="3.10.400.10">
    <property type="entry name" value="Sulfate adenylyltransferase"/>
    <property type="match status" value="1"/>
</dbReference>
<gene>
    <name evidence="2" type="ORF">CWO92_13720</name>
</gene>
<dbReference type="Pfam" id="PF04266">
    <property type="entry name" value="ASCH"/>
    <property type="match status" value="1"/>
</dbReference>
<evidence type="ECO:0000313" key="2">
    <source>
        <dbReference type="EMBL" id="PKR84444.1"/>
    </source>
</evidence>
<dbReference type="AlphaFoldDB" id="A0A2N3LIP4"/>
<dbReference type="SMART" id="SM01022">
    <property type="entry name" value="ASCH"/>
    <property type="match status" value="1"/>
</dbReference>
<dbReference type="InterPro" id="IPR009326">
    <property type="entry name" value="DUF984"/>
</dbReference>
<dbReference type="InterPro" id="IPR007374">
    <property type="entry name" value="ASCH_domain"/>
</dbReference>
<proteinExistence type="predicted"/>
<dbReference type="CDD" id="cd06553">
    <property type="entry name" value="ASCH_Ef3133_like"/>
    <property type="match status" value="1"/>
</dbReference>
<feature type="domain" description="ASCH" evidence="1">
    <location>
        <begin position="25"/>
        <end position="145"/>
    </location>
</feature>
<dbReference type="Proteomes" id="UP000233440">
    <property type="component" value="Unassembled WGS sequence"/>
</dbReference>
<comment type="caution">
    <text evidence="2">The sequence shown here is derived from an EMBL/GenBank/DDBJ whole genome shotgun (WGS) entry which is preliminary data.</text>
</comment>
<sequence length="157" mass="18361">MNNEAKSYWDKFWGNKTSPRSVSAWQFGSNPDYLAQLVVDGVKTATCSAYIFYELENQPLPSTEDYSIILNSYDQPVAIIKTTDVQILPMNEVPEEFAIAEGEGDRTFHYWREEHEKFFRTELMKIGQEYKEDMLLVCERFEVVDIKKEEVHVKGEE</sequence>
<dbReference type="EMBL" id="PIQO01000010">
    <property type="protein sequence ID" value="PKR84444.1"/>
    <property type="molecule type" value="Genomic_DNA"/>
</dbReference>
<accession>A0A2N3LIP4</accession>
<organism evidence="2 3">
    <name type="scientific">Heyndrickxia camelliae</name>
    <dbReference type="NCBI Taxonomy" id="1707093"/>
    <lineage>
        <taxon>Bacteria</taxon>
        <taxon>Bacillati</taxon>
        <taxon>Bacillota</taxon>
        <taxon>Bacilli</taxon>
        <taxon>Bacillales</taxon>
        <taxon>Bacillaceae</taxon>
        <taxon>Heyndrickxia</taxon>
    </lineage>
</organism>
<dbReference type="SUPFAM" id="SSF88697">
    <property type="entry name" value="PUA domain-like"/>
    <property type="match status" value="1"/>
</dbReference>
<keyword evidence="3" id="KW-1185">Reference proteome</keyword>
<evidence type="ECO:0000313" key="3">
    <source>
        <dbReference type="Proteomes" id="UP000233440"/>
    </source>
</evidence>
<dbReference type="InterPro" id="IPR015947">
    <property type="entry name" value="PUA-like_sf"/>
</dbReference>
<dbReference type="PANTHER" id="PTHR39203">
    <property type="entry name" value="CYTOPLASMIC PROTEIN-RELATED"/>
    <property type="match status" value="1"/>
</dbReference>
<evidence type="ECO:0000259" key="1">
    <source>
        <dbReference type="SMART" id="SM01022"/>
    </source>
</evidence>
<dbReference type="PANTHER" id="PTHR39203:SF1">
    <property type="entry name" value="CYTOPLASMIC PROTEIN"/>
    <property type="match status" value="1"/>
</dbReference>